<protein>
    <recommendedName>
        <fullName evidence="3">glutathione transferase</fullName>
        <ecNumber evidence="3">2.5.1.18</ecNumber>
    </recommendedName>
</protein>
<dbReference type="InterPro" id="IPR004046">
    <property type="entry name" value="GST_C"/>
</dbReference>
<feature type="domain" description="GST C-terminal" evidence="7">
    <location>
        <begin position="84"/>
        <end position="204"/>
    </location>
</feature>
<dbReference type="InterPro" id="IPR036249">
    <property type="entry name" value="Thioredoxin-like_sf"/>
</dbReference>
<evidence type="ECO:0000256" key="4">
    <source>
        <dbReference type="ARBA" id="ARBA00022679"/>
    </source>
</evidence>
<dbReference type="InterPro" id="IPR050213">
    <property type="entry name" value="GST_superfamily"/>
</dbReference>
<dbReference type="Pfam" id="PF02798">
    <property type="entry name" value="GST_N"/>
    <property type="match status" value="1"/>
</dbReference>
<dbReference type="SUPFAM" id="SSF47616">
    <property type="entry name" value="GST C-terminal domain-like"/>
    <property type="match status" value="1"/>
</dbReference>
<dbReference type="InterPro" id="IPR040079">
    <property type="entry name" value="Glutathione_S-Trfase"/>
</dbReference>
<organism evidence="8">
    <name type="scientific">Parasteatoda tepidariorum</name>
    <name type="common">Common house spider</name>
    <name type="synonym">Achaearanea tepidariorum</name>
    <dbReference type="NCBI Taxonomy" id="114398"/>
    <lineage>
        <taxon>Eukaryota</taxon>
        <taxon>Metazoa</taxon>
        <taxon>Ecdysozoa</taxon>
        <taxon>Arthropoda</taxon>
        <taxon>Chelicerata</taxon>
        <taxon>Arachnida</taxon>
        <taxon>Araneae</taxon>
        <taxon>Araneomorphae</taxon>
        <taxon>Entelegynae</taxon>
        <taxon>Araneoidea</taxon>
        <taxon>Theridiidae</taxon>
        <taxon>Parasteatoda</taxon>
    </lineage>
</organism>
<dbReference type="GO" id="GO:0042802">
    <property type="term" value="F:identical protein binding"/>
    <property type="evidence" value="ECO:0007669"/>
    <property type="project" value="UniProtKB-ARBA"/>
</dbReference>
<evidence type="ECO:0000256" key="1">
    <source>
        <dbReference type="ARBA" id="ARBA00003701"/>
    </source>
</evidence>
<evidence type="ECO:0000313" key="8">
    <source>
        <dbReference type="EMBL" id="LAA02413.1"/>
    </source>
</evidence>
<comment type="function">
    <text evidence="1">Conjugation of reduced glutathione to a wide number of exogenous and endogenous hydrophobic electrophiles.</text>
</comment>
<evidence type="ECO:0000259" key="7">
    <source>
        <dbReference type="PROSITE" id="PS50405"/>
    </source>
</evidence>
<feature type="domain" description="GST N-terminal" evidence="6">
    <location>
        <begin position="2"/>
        <end position="82"/>
    </location>
</feature>
<proteinExistence type="evidence at transcript level"/>
<dbReference type="EC" id="2.5.1.18" evidence="3"/>
<dbReference type="SFLD" id="SFLDS00019">
    <property type="entry name" value="Glutathione_Transferase_(cytos"/>
    <property type="match status" value="1"/>
</dbReference>
<evidence type="ECO:0000256" key="3">
    <source>
        <dbReference type="ARBA" id="ARBA00012452"/>
    </source>
</evidence>
<dbReference type="SFLD" id="SFLDG01205">
    <property type="entry name" value="AMPS.1"/>
    <property type="match status" value="1"/>
</dbReference>
<dbReference type="CDD" id="cd03075">
    <property type="entry name" value="GST_N_Mu"/>
    <property type="match status" value="1"/>
</dbReference>
<evidence type="ECO:0000259" key="6">
    <source>
        <dbReference type="PROSITE" id="PS50404"/>
    </source>
</evidence>
<keyword evidence="4 8" id="KW-0808">Transferase</keyword>
<evidence type="ECO:0000256" key="5">
    <source>
        <dbReference type="ARBA" id="ARBA00047960"/>
    </source>
</evidence>
<dbReference type="OrthoDB" id="4951845at2759"/>
<dbReference type="PROSITE" id="PS50404">
    <property type="entry name" value="GST_NTER"/>
    <property type="match status" value="1"/>
</dbReference>
<dbReference type="AlphaFoldDB" id="A0A2L2Y2N4"/>
<dbReference type="SFLD" id="SFLDG00363">
    <property type="entry name" value="AMPS_(cytGST):_Alpha-__Mu-__Pi"/>
    <property type="match status" value="1"/>
</dbReference>
<dbReference type="InterPro" id="IPR010987">
    <property type="entry name" value="Glutathione-S-Trfase_C-like"/>
</dbReference>
<dbReference type="InterPro" id="IPR004045">
    <property type="entry name" value="Glutathione_S-Trfase_N"/>
</dbReference>
<sequence length="215" mass="25397">MSQITLAYWDLRGLGEPIRYLLHYKNVKFEDKRYQDPDTWQKEKFTLGLDFPNLPYYIDDKVKLTQSFAILRYLAKVYDLEGETEEEKLRASLVEQQISDLRMFFFQKVAYTDSDEAQKEAFNAIPGMLKLYAEFLGNRKFFVSDNITYVDFLAYETFDFCVLFSKTVLDDFPNLKAYQERVRNLPELQEYFSSSKRWPIVGPLAHWGGSGEMPE</sequence>
<dbReference type="GO" id="GO:0006749">
    <property type="term" value="P:glutathione metabolic process"/>
    <property type="evidence" value="ECO:0007669"/>
    <property type="project" value="TreeGrafter"/>
</dbReference>
<reference evidence="8" key="1">
    <citation type="journal article" date="2016" name="Mol. Ecol. Resour.">
        <title>Evaluation of the impact of RNA preservation methods of spiders for de novo transcriptome assembly.</title>
        <authorList>
            <person name="Kono N."/>
            <person name="Nakamura H."/>
            <person name="Ito Y."/>
            <person name="Tomita M."/>
            <person name="Arakawa K."/>
        </authorList>
    </citation>
    <scope>NUCLEOTIDE SEQUENCE</scope>
    <source>
        <tissue evidence="8">Whole body</tissue>
    </source>
</reference>
<name>A0A2L2Y2N4_PARTP</name>
<comment type="similarity">
    <text evidence="2">Belongs to the GST superfamily. Mu family.</text>
</comment>
<accession>A0A2L2Y2N4</accession>
<dbReference type="FunFam" id="1.20.1050.10:FF:000003">
    <property type="entry name" value="Glutathione S-transferase 2"/>
    <property type="match status" value="1"/>
</dbReference>
<dbReference type="Gene3D" id="1.20.1050.130">
    <property type="match status" value="1"/>
</dbReference>
<comment type="catalytic activity">
    <reaction evidence="5">
        <text>RX + glutathione = an S-substituted glutathione + a halide anion + H(+)</text>
        <dbReference type="Rhea" id="RHEA:16437"/>
        <dbReference type="ChEBI" id="CHEBI:15378"/>
        <dbReference type="ChEBI" id="CHEBI:16042"/>
        <dbReference type="ChEBI" id="CHEBI:17792"/>
        <dbReference type="ChEBI" id="CHEBI:57925"/>
        <dbReference type="ChEBI" id="CHEBI:90779"/>
        <dbReference type="EC" id="2.5.1.18"/>
    </reaction>
</comment>
<dbReference type="PANTHER" id="PTHR11571">
    <property type="entry name" value="GLUTATHIONE S-TRANSFERASE"/>
    <property type="match status" value="1"/>
</dbReference>
<dbReference type="PRINTS" id="PR01267">
    <property type="entry name" value="GSTRNSFRASEM"/>
</dbReference>
<dbReference type="EMBL" id="IAAA01004188">
    <property type="protein sequence ID" value="LAA02413.1"/>
    <property type="molecule type" value="mRNA"/>
</dbReference>
<dbReference type="SUPFAM" id="SSF52833">
    <property type="entry name" value="Thioredoxin-like"/>
    <property type="match status" value="1"/>
</dbReference>
<dbReference type="InterPro" id="IPR036282">
    <property type="entry name" value="Glutathione-S-Trfase_C_sf"/>
</dbReference>
<dbReference type="Pfam" id="PF14497">
    <property type="entry name" value="GST_C_3"/>
    <property type="match status" value="1"/>
</dbReference>
<dbReference type="InterPro" id="IPR003081">
    <property type="entry name" value="GST_mu"/>
</dbReference>
<evidence type="ECO:0000256" key="2">
    <source>
        <dbReference type="ARBA" id="ARBA00005861"/>
    </source>
</evidence>
<dbReference type="PANTHER" id="PTHR11571:SF222">
    <property type="entry name" value="GLUTATHIONE TRANSFERASE"/>
    <property type="match status" value="1"/>
</dbReference>
<dbReference type="PROSITE" id="PS50405">
    <property type="entry name" value="GST_CTER"/>
    <property type="match status" value="1"/>
</dbReference>
<dbReference type="GO" id="GO:0004364">
    <property type="term" value="F:glutathione transferase activity"/>
    <property type="evidence" value="ECO:0007669"/>
    <property type="project" value="UniProtKB-EC"/>
</dbReference>